<comment type="similarity">
    <text evidence="3">Belongs to the glycosyl hydrolase 72 family.</text>
</comment>
<evidence type="ECO:0000256" key="9">
    <source>
        <dbReference type="ARBA" id="ARBA00023288"/>
    </source>
</evidence>
<keyword evidence="10" id="KW-0175">Coiled coil</keyword>
<dbReference type="Proteomes" id="UP000241769">
    <property type="component" value="Unassembled WGS sequence"/>
</dbReference>
<keyword evidence="14" id="KW-1185">Reference proteome</keyword>
<evidence type="ECO:0000256" key="2">
    <source>
        <dbReference type="ARBA" id="ARBA00004589"/>
    </source>
</evidence>
<evidence type="ECO:0000256" key="1">
    <source>
        <dbReference type="ARBA" id="ARBA00004196"/>
    </source>
</evidence>
<keyword evidence="6" id="KW-0472">Membrane</keyword>
<organism evidence="13 14">
    <name type="scientific">Planoprotostelium fungivorum</name>
    <dbReference type="NCBI Taxonomy" id="1890364"/>
    <lineage>
        <taxon>Eukaryota</taxon>
        <taxon>Amoebozoa</taxon>
        <taxon>Evosea</taxon>
        <taxon>Variosea</taxon>
        <taxon>Cavosteliida</taxon>
        <taxon>Cavosteliaceae</taxon>
        <taxon>Planoprotostelium</taxon>
    </lineage>
</organism>
<proteinExistence type="inferred from homology"/>
<dbReference type="InterPro" id="IPR004886">
    <property type="entry name" value="Glucanosyltransferase"/>
</dbReference>
<dbReference type="GO" id="GO:0042124">
    <property type="term" value="F:1,3-beta-glucanosyltransferase activity"/>
    <property type="evidence" value="ECO:0007669"/>
    <property type="project" value="TreeGrafter"/>
</dbReference>
<dbReference type="SUPFAM" id="SSF51445">
    <property type="entry name" value="(Trans)glycosidases"/>
    <property type="match status" value="1"/>
</dbReference>
<feature type="compositionally biased region" description="Low complexity" evidence="11">
    <location>
        <begin position="604"/>
        <end position="652"/>
    </location>
</feature>
<keyword evidence="8" id="KW-0325">Glycoprotein</keyword>
<dbReference type="InterPro" id="IPR017853">
    <property type="entry name" value="GH"/>
</dbReference>
<evidence type="ECO:0000256" key="5">
    <source>
        <dbReference type="ARBA" id="ARBA00022729"/>
    </source>
</evidence>
<dbReference type="GO" id="GO:0034411">
    <property type="term" value="P:cell wall (1-&gt;3)-beta-D-glucan biosynthetic process"/>
    <property type="evidence" value="ECO:0007669"/>
    <property type="project" value="TreeGrafter"/>
</dbReference>
<dbReference type="Pfam" id="PF03198">
    <property type="entry name" value="Glyco_hydro_72"/>
    <property type="match status" value="1"/>
</dbReference>
<evidence type="ECO:0000256" key="10">
    <source>
        <dbReference type="SAM" id="Coils"/>
    </source>
</evidence>
<feature type="region of interest" description="Disordered" evidence="11">
    <location>
        <begin position="602"/>
        <end position="666"/>
    </location>
</feature>
<evidence type="ECO:0000256" key="4">
    <source>
        <dbReference type="ARBA" id="ARBA00022622"/>
    </source>
</evidence>
<protein>
    <submittedName>
        <fullName evidence="13">1,3-beta-glucanosyltransferase gel3</fullName>
    </submittedName>
</protein>
<comment type="caution">
    <text evidence="13">The sequence shown here is derived from an EMBL/GenBank/DDBJ whole genome shotgun (WGS) entry which is preliminary data.</text>
</comment>
<keyword evidence="7" id="KW-1015">Disulfide bond</keyword>
<evidence type="ECO:0000256" key="8">
    <source>
        <dbReference type="ARBA" id="ARBA00023180"/>
    </source>
</evidence>
<dbReference type="OrthoDB" id="421038at2759"/>
<keyword evidence="13" id="KW-0808">Transferase</keyword>
<dbReference type="AlphaFoldDB" id="A0A2P6N396"/>
<evidence type="ECO:0000313" key="14">
    <source>
        <dbReference type="Proteomes" id="UP000241769"/>
    </source>
</evidence>
<evidence type="ECO:0000256" key="7">
    <source>
        <dbReference type="ARBA" id="ARBA00023157"/>
    </source>
</evidence>
<comment type="subcellular location">
    <subcellularLocation>
        <location evidence="1">Cell envelope</location>
    </subcellularLocation>
    <subcellularLocation>
        <location evidence="2">Membrane</location>
        <topology evidence="2">Lipid-anchor</topology>
        <topology evidence="2">GPI-anchor</topology>
    </subcellularLocation>
</comment>
<accession>A0A2P6N396</accession>
<sequence length="827" mass="90647">MTCRCLHAITVFYNIVHVPSSSIEVSDGQSIDTAWNCHHNTCEEQHRLCVQSGSFMIQEACRGASFPPSPNNSNHANMQRTITRTILFLALLGLCHAATNPLVIKGRKFFDSVTKNQFYIKGVDYQPSADPIADITGLQRDIPYMKQLGINTIRCYQTDYTLSHDQGMQLLSDNGIYVILDLSDPHFSIESLSPAWSTTNFNFMRLKAGVFAGYTNTLGYIIANEVVLPPGSTPAAAYVKAATRDVKMWLKSQNHTKPVGYAAADVDENVDMQNFMDCNSADESADFYGVNIYRWCGNSTFEGSGYQTFVNQWANYRVPLIFSEFGCNTAGYRSFTEIGAMYSSQMTDVLSGGLVYEWHQEDNNYGLVDIVSSTQLNVRADFSNLQYQYSQINPTIANYDSYTPAAASLSNCPAVSSSWAAVSSPLPPVPNVNKCACMWDQLTCRVNTNVFSPVTTPTSARNAVGNTFNSICSKNPSLCAPVKSTATTGTYGDYSDCNAFERVSYIIDQVHQQNGNCSYTDLPTEVVASPRTPAATDCRQQANAFPYNPKDSSSGNGNPYCGGNNLPCGQDCYDPTVYCCQNHQLLQNSQCDPNQPTETWTYIPTSSSPAVTPTSSSSASPSSSVTSPSSTSPVATRTQGGNTNGGNVATGADSTQSTPTSIGATQVQDRSSANAFSCGVAVISGIFAVAVGHYRRSHSRWYCDLLLYCIRSVENGLESVPLQANKPSVYLKPSIRVYLSILWKVSAIIGPASFRVSKLRVGPSVRIYTALPRPKPVQHARRMVDTRTKMEELNRSFSFEMTAKEIETLNKKKKEVKLQLQQQSARY</sequence>
<dbReference type="GO" id="GO:0005886">
    <property type="term" value="C:plasma membrane"/>
    <property type="evidence" value="ECO:0007669"/>
    <property type="project" value="TreeGrafter"/>
</dbReference>
<dbReference type="GO" id="GO:0098552">
    <property type="term" value="C:side of membrane"/>
    <property type="evidence" value="ECO:0007669"/>
    <property type="project" value="UniProtKB-KW"/>
</dbReference>
<evidence type="ECO:0000259" key="12">
    <source>
        <dbReference type="SMART" id="SM00768"/>
    </source>
</evidence>
<dbReference type="PANTHER" id="PTHR31468">
    <property type="entry name" value="1,3-BETA-GLUCANOSYLTRANSFERASE GAS1"/>
    <property type="match status" value="1"/>
</dbReference>
<feature type="domain" description="X8" evidence="12">
    <location>
        <begin position="442"/>
        <end position="540"/>
    </location>
</feature>
<dbReference type="InParanoid" id="A0A2P6N396"/>
<dbReference type="Gene3D" id="1.20.58.1040">
    <property type="match status" value="1"/>
</dbReference>
<dbReference type="InterPro" id="IPR012946">
    <property type="entry name" value="X8"/>
</dbReference>
<dbReference type="GO" id="GO:0071852">
    <property type="term" value="P:fungal-type cell wall organization or biogenesis"/>
    <property type="evidence" value="ECO:0007669"/>
    <property type="project" value="UniProtKB-ARBA"/>
</dbReference>
<evidence type="ECO:0000256" key="3">
    <source>
        <dbReference type="ARBA" id="ARBA00007528"/>
    </source>
</evidence>
<feature type="coiled-coil region" evidence="10">
    <location>
        <begin position="799"/>
        <end position="826"/>
    </location>
</feature>
<keyword evidence="4" id="KW-0336">GPI-anchor</keyword>
<dbReference type="PANTHER" id="PTHR31468:SF2">
    <property type="entry name" value="1,3-BETA-GLUCANOSYLTRANSFERASE GAS1"/>
    <property type="match status" value="1"/>
</dbReference>
<dbReference type="EMBL" id="MDYQ01000225">
    <property type="protein sequence ID" value="PRP78421.1"/>
    <property type="molecule type" value="Genomic_DNA"/>
</dbReference>
<evidence type="ECO:0000256" key="6">
    <source>
        <dbReference type="ARBA" id="ARBA00023136"/>
    </source>
</evidence>
<evidence type="ECO:0000313" key="13">
    <source>
        <dbReference type="EMBL" id="PRP78421.1"/>
    </source>
</evidence>
<keyword evidence="9" id="KW-0449">Lipoprotein</keyword>
<dbReference type="Gene3D" id="3.20.20.80">
    <property type="entry name" value="Glycosidases"/>
    <property type="match status" value="1"/>
</dbReference>
<dbReference type="Pfam" id="PF07983">
    <property type="entry name" value="X8"/>
    <property type="match status" value="1"/>
</dbReference>
<dbReference type="SMART" id="SM00768">
    <property type="entry name" value="X8"/>
    <property type="match status" value="1"/>
</dbReference>
<name>A0A2P6N396_9EUKA</name>
<gene>
    <name evidence="13" type="ORF">PROFUN_13725</name>
</gene>
<reference evidence="13 14" key="1">
    <citation type="journal article" date="2018" name="Genome Biol. Evol.">
        <title>Multiple Roots of Fruiting Body Formation in Amoebozoa.</title>
        <authorList>
            <person name="Hillmann F."/>
            <person name="Forbes G."/>
            <person name="Novohradska S."/>
            <person name="Ferling I."/>
            <person name="Riege K."/>
            <person name="Groth M."/>
            <person name="Westermann M."/>
            <person name="Marz M."/>
            <person name="Spaller T."/>
            <person name="Winckler T."/>
            <person name="Schaap P."/>
            <person name="Glockner G."/>
        </authorList>
    </citation>
    <scope>NUCLEOTIDE SEQUENCE [LARGE SCALE GENOMIC DNA]</scope>
    <source>
        <strain evidence="13 14">Jena</strain>
    </source>
</reference>
<feature type="compositionally biased region" description="Polar residues" evidence="11">
    <location>
        <begin position="653"/>
        <end position="666"/>
    </location>
</feature>
<keyword evidence="5" id="KW-0732">Signal</keyword>
<evidence type="ECO:0000256" key="11">
    <source>
        <dbReference type="SAM" id="MobiDB-lite"/>
    </source>
</evidence>